<feature type="signal peptide" evidence="4">
    <location>
        <begin position="1"/>
        <end position="19"/>
    </location>
</feature>
<proteinExistence type="predicted"/>
<organism evidence="7 8">
    <name type="scientific">Mesobacillus persicus</name>
    <dbReference type="NCBI Taxonomy" id="930146"/>
    <lineage>
        <taxon>Bacteria</taxon>
        <taxon>Bacillati</taxon>
        <taxon>Bacillota</taxon>
        <taxon>Bacilli</taxon>
        <taxon>Bacillales</taxon>
        <taxon>Bacillaceae</taxon>
        <taxon>Mesobacillus</taxon>
    </lineage>
</organism>
<feature type="chain" id="PRO_5039356304" evidence="4">
    <location>
        <begin position="20"/>
        <end position="271"/>
    </location>
</feature>
<dbReference type="EMBL" id="FOBW01000016">
    <property type="protein sequence ID" value="SEN62620.1"/>
    <property type="molecule type" value="Genomic_DNA"/>
</dbReference>
<dbReference type="InterPro" id="IPR001320">
    <property type="entry name" value="Iontro_rcpt_C"/>
</dbReference>
<dbReference type="Proteomes" id="UP000198553">
    <property type="component" value="Unassembled WGS sequence"/>
</dbReference>
<dbReference type="SUPFAM" id="SSF53850">
    <property type="entry name" value="Periplasmic binding protein-like II"/>
    <property type="match status" value="1"/>
</dbReference>
<feature type="domain" description="Solute-binding protein family 3/N-terminal" evidence="5">
    <location>
        <begin position="44"/>
        <end position="265"/>
    </location>
</feature>
<dbReference type="GO" id="GO:0016020">
    <property type="term" value="C:membrane"/>
    <property type="evidence" value="ECO:0007669"/>
    <property type="project" value="InterPro"/>
</dbReference>
<feature type="domain" description="Ionotropic glutamate receptor C-terminal" evidence="6">
    <location>
        <begin position="44"/>
        <end position="264"/>
    </location>
</feature>
<dbReference type="GO" id="GO:0015276">
    <property type="term" value="F:ligand-gated monoatomic ion channel activity"/>
    <property type="evidence" value="ECO:0007669"/>
    <property type="project" value="InterPro"/>
</dbReference>
<evidence type="ECO:0000256" key="3">
    <source>
        <dbReference type="ARBA" id="ARBA00023288"/>
    </source>
</evidence>
<evidence type="ECO:0000256" key="1">
    <source>
        <dbReference type="ARBA" id="ARBA00022729"/>
    </source>
</evidence>
<dbReference type="OrthoDB" id="9775197at2"/>
<evidence type="ECO:0000313" key="8">
    <source>
        <dbReference type="Proteomes" id="UP000198553"/>
    </source>
</evidence>
<dbReference type="Gene3D" id="3.40.190.10">
    <property type="entry name" value="Periplasmic binding protein-like II"/>
    <property type="match status" value="2"/>
</dbReference>
<dbReference type="InterPro" id="IPR001638">
    <property type="entry name" value="Solute-binding_3/MltF_N"/>
</dbReference>
<keyword evidence="3" id="KW-0449">Lipoprotein</keyword>
<keyword evidence="8" id="KW-1185">Reference proteome</keyword>
<evidence type="ECO:0000259" key="5">
    <source>
        <dbReference type="SMART" id="SM00062"/>
    </source>
</evidence>
<keyword evidence="1 4" id="KW-0732">Signal</keyword>
<evidence type="ECO:0000259" key="6">
    <source>
        <dbReference type="SMART" id="SM00079"/>
    </source>
</evidence>
<dbReference type="PANTHER" id="PTHR35936:SF38">
    <property type="entry name" value="GLUTAMINE-BINDING PERIPLASMIC PROTEIN"/>
    <property type="match status" value="1"/>
</dbReference>
<dbReference type="SMART" id="SM00062">
    <property type="entry name" value="PBPb"/>
    <property type="match status" value="1"/>
</dbReference>
<reference evidence="8" key="1">
    <citation type="submission" date="2016-10" db="EMBL/GenBank/DDBJ databases">
        <authorList>
            <person name="Varghese N."/>
            <person name="Submissions S."/>
        </authorList>
    </citation>
    <scope>NUCLEOTIDE SEQUENCE [LARGE SCALE GENOMIC DNA]</scope>
    <source>
        <strain evidence="8">B48,IBRC-M 10115,DSM 25386,CECT 8001</strain>
    </source>
</reference>
<dbReference type="AlphaFoldDB" id="A0A1H8I1K8"/>
<gene>
    <name evidence="7" type="ORF">SAMN05192533_11634</name>
</gene>
<evidence type="ECO:0000256" key="2">
    <source>
        <dbReference type="ARBA" id="ARBA00023139"/>
    </source>
</evidence>
<evidence type="ECO:0000313" key="7">
    <source>
        <dbReference type="EMBL" id="SEN62620.1"/>
    </source>
</evidence>
<sequence>MKKGFLFSIMLGFAVLLMAACGGSEETSGDTSEGASNDSEEKQVYTVATDSNFVPFEFQNPDTGEMEGFDIELIQALADESGVEIEFETLEFSGLIAGMETGRFEIGIAGITITDERKEKIDFSDPYYDAGLITVVETDNEEITKMDDLSGKKVATRTGSTSYDYLVENYPDAEVTPFEGIVEAYMELRSGRIDAVVYDSPNALYYANEKSEGSLKTVGDIVEAQQYGIAFKQGSELVGPFNEALAKFKEDGTYDDIYEKWFGERPFGTEK</sequence>
<evidence type="ECO:0000256" key="4">
    <source>
        <dbReference type="SAM" id="SignalP"/>
    </source>
</evidence>
<keyword evidence="2" id="KW-0564">Palmitate</keyword>
<dbReference type="SMART" id="SM00079">
    <property type="entry name" value="PBPe"/>
    <property type="match status" value="1"/>
</dbReference>
<protein>
    <submittedName>
        <fullName evidence="7">Amino acid ABC transporter substrate-binding protein, PAAT family</fullName>
    </submittedName>
</protein>
<accession>A0A1H8I1K8</accession>
<dbReference type="Pfam" id="PF00497">
    <property type="entry name" value="SBP_bac_3"/>
    <property type="match status" value="1"/>
</dbReference>
<name>A0A1H8I1K8_9BACI</name>
<dbReference type="PROSITE" id="PS51257">
    <property type="entry name" value="PROKAR_LIPOPROTEIN"/>
    <property type="match status" value="1"/>
</dbReference>
<dbReference type="STRING" id="930146.SAMN05192533_11634"/>
<dbReference type="PANTHER" id="PTHR35936">
    <property type="entry name" value="MEMBRANE-BOUND LYTIC MUREIN TRANSGLYCOSYLASE F"/>
    <property type="match status" value="1"/>
</dbReference>